<dbReference type="EMBL" id="BMGP01000002">
    <property type="protein sequence ID" value="GGF21184.1"/>
    <property type="molecule type" value="Genomic_DNA"/>
</dbReference>
<keyword evidence="4" id="KW-0804">Transcription</keyword>
<sequence length="265" mass="27774">MNADHQFEPHDLDRLADLATTFSGSLEGDAVVTAVKALRRMLGHPTAAPMPPAHTSIPFTIHAPAGIPAAAIAERFAAEHPHLDVTVVESEHAAQAVRRGAASAGFVRLPAQTRGLALMPALTEPFVVAVAQTDALAGRSSVAIDELAERHLLHNPDEVPEWRDVSTELLGPTVRTSKSFALGPLTMLDEQLDHVAAGNGIIIVPLSRATSSGRNDVNFITVDGVSADWVIVSPQPNDTASPEAPTSPQGTADEFARLAAALLAS</sequence>
<keyword evidence="7" id="KW-1185">Reference proteome</keyword>
<dbReference type="GO" id="GO:0032993">
    <property type="term" value="C:protein-DNA complex"/>
    <property type="evidence" value="ECO:0007669"/>
    <property type="project" value="TreeGrafter"/>
</dbReference>
<dbReference type="GO" id="GO:0003700">
    <property type="term" value="F:DNA-binding transcription factor activity"/>
    <property type="evidence" value="ECO:0007669"/>
    <property type="project" value="TreeGrafter"/>
</dbReference>
<keyword evidence="3" id="KW-0238">DNA-binding</keyword>
<evidence type="ECO:0000256" key="1">
    <source>
        <dbReference type="ARBA" id="ARBA00009437"/>
    </source>
</evidence>
<evidence type="ECO:0000313" key="6">
    <source>
        <dbReference type="EMBL" id="GGF21184.1"/>
    </source>
</evidence>
<dbReference type="Gene3D" id="3.40.190.10">
    <property type="entry name" value="Periplasmic binding protein-like II"/>
    <property type="match status" value="2"/>
</dbReference>
<dbReference type="SUPFAM" id="SSF53850">
    <property type="entry name" value="Periplasmic binding protein-like II"/>
    <property type="match status" value="1"/>
</dbReference>
<evidence type="ECO:0000259" key="5">
    <source>
        <dbReference type="Pfam" id="PF03466"/>
    </source>
</evidence>
<evidence type="ECO:0000256" key="2">
    <source>
        <dbReference type="ARBA" id="ARBA00023015"/>
    </source>
</evidence>
<dbReference type="AlphaFoldDB" id="A0A917B5Y9"/>
<accession>A0A917B5Y9</accession>
<organism evidence="6 7">
    <name type="scientific">Subtercola lobariae</name>
    <dbReference type="NCBI Taxonomy" id="1588641"/>
    <lineage>
        <taxon>Bacteria</taxon>
        <taxon>Bacillati</taxon>
        <taxon>Actinomycetota</taxon>
        <taxon>Actinomycetes</taxon>
        <taxon>Micrococcales</taxon>
        <taxon>Microbacteriaceae</taxon>
        <taxon>Subtercola</taxon>
    </lineage>
</organism>
<evidence type="ECO:0000256" key="4">
    <source>
        <dbReference type="ARBA" id="ARBA00023163"/>
    </source>
</evidence>
<dbReference type="PANTHER" id="PTHR30346">
    <property type="entry name" value="TRANSCRIPTIONAL DUAL REGULATOR HCAR-RELATED"/>
    <property type="match status" value="1"/>
</dbReference>
<dbReference type="Pfam" id="PF03466">
    <property type="entry name" value="LysR_substrate"/>
    <property type="match status" value="1"/>
</dbReference>
<gene>
    <name evidence="6" type="ORF">GCM10011399_13560</name>
</gene>
<keyword evidence="2" id="KW-0805">Transcription regulation</keyword>
<comment type="caution">
    <text evidence="6">The sequence shown here is derived from an EMBL/GenBank/DDBJ whole genome shotgun (WGS) entry which is preliminary data.</text>
</comment>
<dbReference type="InterPro" id="IPR005119">
    <property type="entry name" value="LysR_subst-bd"/>
</dbReference>
<reference evidence="6 7" key="1">
    <citation type="journal article" date="2014" name="Int. J. Syst. Evol. Microbiol.">
        <title>Complete genome sequence of Corynebacterium casei LMG S-19264T (=DSM 44701T), isolated from a smear-ripened cheese.</title>
        <authorList>
            <consortium name="US DOE Joint Genome Institute (JGI-PGF)"/>
            <person name="Walter F."/>
            <person name="Albersmeier A."/>
            <person name="Kalinowski J."/>
            <person name="Ruckert C."/>
        </authorList>
    </citation>
    <scope>NUCLEOTIDE SEQUENCE [LARGE SCALE GENOMIC DNA]</scope>
    <source>
        <strain evidence="6 7">CGMCC 1.12976</strain>
    </source>
</reference>
<dbReference type="PANTHER" id="PTHR30346:SF0">
    <property type="entry name" value="HCA OPERON TRANSCRIPTIONAL ACTIVATOR HCAR"/>
    <property type="match status" value="1"/>
</dbReference>
<evidence type="ECO:0000256" key="3">
    <source>
        <dbReference type="ARBA" id="ARBA00023125"/>
    </source>
</evidence>
<dbReference type="Proteomes" id="UP000598775">
    <property type="component" value="Unassembled WGS sequence"/>
</dbReference>
<protein>
    <recommendedName>
        <fullName evidence="5">LysR substrate-binding domain-containing protein</fullName>
    </recommendedName>
</protein>
<dbReference type="GO" id="GO:0003677">
    <property type="term" value="F:DNA binding"/>
    <property type="evidence" value="ECO:0007669"/>
    <property type="project" value="UniProtKB-KW"/>
</dbReference>
<feature type="domain" description="LysR substrate-binding" evidence="5">
    <location>
        <begin position="70"/>
        <end position="224"/>
    </location>
</feature>
<dbReference type="RefSeq" id="WP_188675602.1">
    <property type="nucleotide sequence ID" value="NZ_BMGP01000002.1"/>
</dbReference>
<comment type="similarity">
    <text evidence="1">Belongs to the LysR transcriptional regulatory family.</text>
</comment>
<name>A0A917B5Y9_9MICO</name>
<proteinExistence type="inferred from homology"/>
<evidence type="ECO:0000313" key="7">
    <source>
        <dbReference type="Proteomes" id="UP000598775"/>
    </source>
</evidence>